<dbReference type="PIRSF" id="PIRSF037919">
    <property type="entry name" value="HDAC_II_yeast"/>
    <property type="match status" value="1"/>
</dbReference>
<dbReference type="GO" id="GO:0000791">
    <property type="term" value="C:euchromatin"/>
    <property type="evidence" value="ECO:0007669"/>
    <property type="project" value="EnsemblFungi"/>
</dbReference>
<dbReference type="ESTHER" id="9pezi-a0a0c3dar9">
    <property type="family name" value="Arb2_domain"/>
</dbReference>
<keyword evidence="7 11" id="KW-0805">Transcription regulation</keyword>
<feature type="domain" description="Arb2-like" evidence="14">
    <location>
        <begin position="467"/>
        <end position="729"/>
    </location>
</feature>
<keyword evidence="9 11" id="KW-0539">Nucleus</keyword>
<dbReference type="Pfam" id="PF09757">
    <property type="entry name" value="Arb2-like"/>
    <property type="match status" value="1"/>
</dbReference>
<evidence type="ECO:0000256" key="1">
    <source>
        <dbReference type="ARBA" id="ARBA00004123"/>
    </source>
</evidence>
<evidence type="ECO:0000256" key="9">
    <source>
        <dbReference type="ARBA" id="ARBA00023242"/>
    </source>
</evidence>
<dbReference type="STRING" id="913774.A0A0C3DAR9"/>
<dbReference type="GO" id="GO:1902794">
    <property type="term" value="P:siRNA-independent facultative heterochromatin formation"/>
    <property type="evidence" value="ECO:0007669"/>
    <property type="project" value="EnsemblFungi"/>
</dbReference>
<feature type="domain" description="Histone deacetylase" evidence="13">
    <location>
        <begin position="89"/>
        <end position="414"/>
    </location>
</feature>
<evidence type="ECO:0000256" key="10">
    <source>
        <dbReference type="ARBA" id="ARBA00048287"/>
    </source>
</evidence>
<protein>
    <recommendedName>
        <fullName evidence="3 11">Histone deacetylase</fullName>
        <ecNumber evidence="3 11">3.5.1.98</ecNumber>
    </recommendedName>
</protein>
<dbReference type="EC" id="3.5.1.98" evidence="3 11"/>
<evidence type="ECO:0000313" key="16">
    <source>
        <dbReference type="Proteomes" id="UP000054321"/>
    </source>
</evidence>
<dbReference type="GO" id="GO:0045944">
    <property type="term" value="P:positive regulation of transcription by RNA polymerase II"/>
    <property type="evidence" value="ECO:0007669"/>
    <property type="project" value="EnsemblFungi"/>
</dbReference>
<name>A0A0C3DAR9_OIDMZ</name>
<comment type="similarity">
    <text evidence="2 11">Belongs to the histone deacetylase family. HD type 2 subfamily.</text>
</comment>
<dbReference type="GO" id="GO:0003682">
    <property type="term" value="F:chromatin binding"/>
    <property type="evidence" value="ECO:0007669"/>
    <property type="project" value="EnsemblFungi"/>
</dbReference>
<proteinExistence type="inferred from homology"/>
<keyword evidence="6 11" id="KW-0156">Chromatin regulator</keyword>
<dbReference type="GO" id="GO:0005730">
    <property type="term" value="C:nucleolus"/>
    <property type="evidence" value="ECO:0007669"/>
    <property type="project" value="EnsemblFungi"/>
</dbReference>
<dbReference type="GO" id="GO:0005721">
    <property type="term" value="C:pericentric heterochromatin"/>
    <property type="evidence" value="ECO:0007669"/>
    <property type="project" value="EnsemblFungi"/>
</dbReference>
<keyword evidence="8 11" id="KW-0804">Transcription</keyword>
<gene>
    <name evidence="15" type="ORF">OIDMADRAFT_43096</name>
</gene>
<dbReference type="PANTHER" id="PTHR10625">
    <property type="entry name" value="HISTONE DEACETYLASE HDAC1-RELATED"/>
    <property type="match status" value="1"/>
</dbReference>
<evidence type="ECO:0000256" key="4">
    <source>
        <dbReference type="ARBA" id="ARBA00022491"/>
    </source>
</evidence>
<dbReference type="GO" id="GO:0070823">
    <property type="term" value="C:HDA1 complex"/>
    <property type="evidence" value="ECO:0007669"/>
    <property type="project" value="EnsemblFungi"/>
</dbReference>
<dbReference type="InterPro" id="IPR037138">
    <property type="entry name" value="His_deacetylse_dom_sf"/>
</dbReference>
<feature type="compositionally biased region" description="Low complexity" evidence="12">
    <location>
        <begin position="18"/>
        <end position="31"/>
    </location>
</feature>
<dbReference type="AlphaFoldDB" id="A0A0C3DAR9"/>
<evidence type="ECO:0000259" key="13">
    <source>
        <dbReference type="Pfam" id="PF00850"/>
    </source>
</evidence>
<dbReference type="PANTHER" id="PTHR10625:SF5">
    <property type="entry name" value="HISTONE DEACETYLASE"/>
    <property type="match status" value="1"/>
</dbReference>
<evidence type="ECO:0000259" key="14">
    <source>
        <dbReference type="Pfam" id="PF09757"/>
    </source>
</evidence>
<evidence type="ECO:0000256" key="8">
    <source>
        <dbReference type="ARBA" id="ARBA00023163"/>
    </source>
</evidence>
<dbReference type="InterPro" id="IPR017321">
    <property type="entry name" value="Hist_deAcase_II_yeast"/>
</dbReference>
<dbReference type="GO" id="GO:0033553">
    <property type="term" value="C:rDNA heterochromatin"/>
    <property type="evidence" value="ECO:0007669"/>
    <property type="project" value="EnsemblFungi"/>
</dbReference>
<dbReference type="Proteomes" id="UP000054321">
    <property type="component" value="Unassembled WGS sequence"/>
</dbReference>
<keyword evidence="5 11" id="KW-0378">Hydrolase</keyword>
<feature type="region of interest" description="Disordered" evidence="12">
    <location>
        <begin position="1"/>
        <end position="38"/>
    </location>
</feature>
<evidence type="ECO:0000313" key="15">
    <source>
        <dbReference type="EMBL" id="KIM99022.1"/>
    </source>
</evidence>
<reference evidence="15 16" key="1">
    <citation type="submission" date="2014-04" db="EMBL/GenBank/DDBJ databases">
        <authorList>
            <consortium name="DOE Joint Genome Institute"/>
            <person name="Kuo A."/>
            <person name="Martino E."/>
            <person name="Perotto S."/>
            <person name="Kohler A."/>
            <person name="Nagy L.G."/>
            <person name="Floudas D."/>
            <person name="Copeland A."/>
            <person name="Barry K.W."/>
            <person name="Cichocki N."/>
            <person name="Veneault-Fourrey C."/>
            <person name="LaButti K."/>
            <person name="Lindquist E.A."/>
            <person name="Lipzen A."/>
            <person name="Lundell T."/>
            <person name="Morin E."/>
            <person name="Murat C."/>
            <person name="Sun H."/>
            <person name="Tunlid A."/>
            <person name="Henrissat B."/>
            <person name="Grigoriev I.V."/>
            <person name="Hibbett D.S."/>
            <person name="Martin F."/>
            <person name="Nordberg H.P."/>
            <person name="Cantor M.N."/>
            <person name="Hua S.X."/>
        </authorList>
    </citation>
    <scope>NUCLEOTIDE SEQUENCE [LARGE SCALE GENOMIC DNA]</scope>
    <source>
        <strain evidence="15 16">Zn</strain>
    </source>
</reference>
<dbReference type="HOGENOM" id="CLU_007727_4_0_1"/>
<dbReference type="InParanoid" id="A0A0C3DAR9"/>
<dbReference type="GO" id="GO:0042802">
    <property type="term" value="F:identical protein binding"/>
    <property type="evidence" value="ECO:0007669"/>
    <property type="project" value="EnsemblFungi"/>
</dbReference>
<dbReference type="InterPro" id="IPR023696">
    <property type="entry name" value="Ureohydrolase_dom_sf"/>
</dbReference>
<evidence type="ECO:0000256" key="3">
    <source>
        <dbReference type="ARBA" id="ARBA00012111"/>
    </source>
</evidence>
<evidence type="ECO:0000256" key="12">
    <source>
        <dbReference type="SAM" id="MobiDB-lite"/>
    </source>
</evidence>
<evidence type="ECO:0000256" key="5">
    <source>
        <dbReference type="ARBA" id="ARBA00022801"/>
    </source>
</evidence>
<dbReference type="GO" id="GO:0031508">
    <property type="term" value="P:pericentric heterochromatin formation"/>
    <property type="evidence" value="ECO:0007669"/>
    <property type="project" value="EnsemblFungi"/>
</dbReference>
<dbReference type="GO" id="GO:0030466">
    <property type="term" value="P:silent mating-type cassette heterochromatin formation"/>
    <property type="evidence" value="ECO:0007669"/>
    <property type="project" value="EnsemblFungi"/>
</dbReference>
<dbReference type="GO" id="GO:0000183">
    <property type="term" value="P:rDNA heterochromatin formation"/>
    <property type="evidence" value="ECO:0007669"/>
    <property type="project" value="EnsemblFungi"/>
</dbReference>
<dbReference type="FunCoup" id="A0A0C3DAR9">
    <property type="interactions" value="170"/>
</dbReference>
<comment type="function">
    <text evidence="11">Responsible for the deacetylation of lysine residues on the N-terminal part of the core histones (H2A, H2B, H3 and H4). Histone deacetylation gives a tag for epigenetic repression and plays an important role in transcriptional regulation, cell cycle progression and developmental events.</text>
</comment>
<keyword evidence="16" id="KW-1185">Reference proteome</keyword>
<dbReference type="FunFam" id="3.40.800.20:FF:000005">
    <property type="entry name" value="histone deacetylase 6"/>
    <property type="match status" value="1"/>
</dbReference>
<dbReference type="GO" id="GO:1990342">
    <property type="term" value="C:heterochromatin island"/>
    <property type="evidence" value="ECO:0007669"/>
    <property type="project" value="EnsemblFungi"/>
</dbReference>
<evidence type="ECO:0000256" key="11">
    <source>
        <dbReference type="PIRNR" id="PIRNR037919"/>
    </source>
</evidence>
<dbReference type="InterPro" id="IPR000286">
    <property type="entry name" value="HDACs"/>
</dbReference>
<dbReference type="InterPro" id="IPR019154">
    <property type="entry name" value="Arb2-like_domain"/>
</dbReference>
<dbReference type="GO" id="GO:0000122">
    <property type="term" value="P:negative regulation of transcription by RNA polymerase II"/>
    <property type="evidence" value="ECO:0007669"/>
    <property type="project" value="EnsemblFungi"/>
</dbReference>
<sequence>MDPNPVPSHLGVIDLDTPAPSKNGSPPSNGSLQNGFASPPIIKELNDLSIPDSTPEEITGRRSFLPTGLCYDDRMKLHANADWSASPHHPEDPRRIEAIMKAFRDAGLVYTGTASELIKLLEVSPTRWMWRIQAREASEAEVCTAHTAAHLQWARDLSTMTSEELRKLARELDMGRKSLYVGTLTYYAALISAGGAIETCKNVVEGKVKNAIAVIRPPGHHAEHNEPMGFCIFNNVPIAVKVCMADYQETCRKVLILDWDVHHGNGIQNIFYDDPNVLYISIHVYENGTFYPGQPDDPGIPDGGPENCGVGAGLGRNINIGWHTQGVGDGEYMAAFQRIVMPIAREFDPDLVVISAGFDAAAGDELGGCYVTPECYSHMTHMLMSLAGGKVAVCLEGGYNLTAISRSALAVAKTLMGEPPERMIIPQITNGAAMALHEVRLLQSRYWQCMRPGAVPVEVQEGLGGVRLHDAIRSYQRRILTLRYNMVSLRVQRDKTSPSFEDQVLVTPGIYAAKKILLIIHDAPEVIAQPDPIDNRVFSHNAWVNDGVLPYIKWAVSSGYAVMDVNIPIYITDPQSKNSYISPLPQSSAADTPSIENQTKDLLCYLWDNYITGYACNSLVVMGVGDAYLGAKQLLISRDSRPLIPCILSFVTGTLRPVKSETDPHLSPWYKSHSRIYVSPEHSCWTDPESAKKVRKNRFGGVRASEVAGLNAMMATYLNEGTEWVDEMVRMRYAELGMGEAGEGGDETESEGRE</sequence>
<evidence type="ECO:0000256" key="7">
    <source>
        <dbReference type="ARBA" id="ARBA00023015"/>
    </source>
</evidence>
<dbReference type="GO" id="GO:0070824">
    <property type="term" value="C:SHREC complex"/>
    <property type="evidence" value="ECO:0007669"/>
    <property type="project" value="EnsemblFungi"/>
</dbReference>
<dbReference type="PRINTS" id="PR01270">
    <property type="entry name" value="HDASUPER"/>
</dbReference>
<evidence type="ECO:0000256" key="6">
    <source>
        <dbReference type="ARBA" id="ARBA00022853"/>
    </source>
</evidence>
<dbReference type="GO" id="GO:0031509">
    <property type="term" value="P:subtelomeric heterochromatin formation"/>
    <property type="evidence" value="ECO:0007669"/>
    <property type="project" value="EnsemblFungi"/>
</dbReference>
<organism evidence="15 16">
    <name type="scientific">Oidiodendron maius (strain Zn)</name>
    <dbReference type="NCBI Taxonomy" id="913774"/>
    <lineage>
        <taxon>Eukaryota</taxon>
        <taxon>Fungi</taxon>
        <taxon>Dikarya</taxon>
        <taxon>Ascomycota</taxon>
        <taxon>Pezizomycotina</taxon>
        <taxon>Leotiomycetes</taxon>
        <taxon>Leotiomycetes incertae sedis</taxon>
        <taxon>Myxotrichaceae</taxon>
        <taxon>Oidiodendron</taxon>
    </lineage>
</organism>
<comment type="catalytic activity">
    <reaction evidence="10 11">
        <text>N(6)-acetyl-L-lysyl-[histone] + H2O = L-lysyl-[histone] + acetate</text>
        <dbReference type="Rhea" id="RHEA:58196"/>
        <dbReference type="Rhea" id="RHEA-COMP:9845"/>
        <dbReference type="Rhea" id="RHEA-COMP:11338"/>
        <dbReference type="ChEBI" id="CHEBI:15377"/>
        <dbReference type="ChEBI" id="CHEBI:29969"/>
        <dbReference type="ChEBI" id="CHEBI:30089"/>
        <dbReference type="ChEBI" id="CHEBI:61930"/>
        <dbReference type="EC" id="3.5.1.98"/>
    </reaction>
</comment>
<reference evidence="16" key="2">
    <citation type="submission" date="2015-01" db="EMBL/GenBank/DDBJ databases">
        <title>Evolutionary Origins and Diversification of the Mycorrhizal Mutualists.</title>
        <authorList>
            <consortium name="DOE Joint Genome Institute"/>
            <consortium name="Mycorrhizal Genomics Consortium"/>
            <person name="Kohler A."/>
            <person name="Kuo A."/>
            <person name="Nagy L.G."/>
            <person name="Floudas D."/>
            <person name="Copeland A."/>
            <person name="Barry K.W."/>
            <person name="Cichocki N."/>
            <person name="Veneault-Fourrey C."/>
            <person name="LaButti K."/>
            <person name="Lindquist E.A."/>
            <person name="Lipzen A."/>
            <person name="Lundell T."/>
            <person name="Morin E."/>
            <person name="Murat C."/>
            <person name="Riley R."/>
            <person name="Ohm R."/>
            <person name="Sun H."/>
            <person name="Tunlid A."/>
            <person name="Henrissat B."/>
            <person name="Grigoriev I.V."/>
            <person name="Hibbett D.S."/>
            <person name="Martin F."/>
        </authorList>
    </citation>
    <scope>NUCLEOTIDE SEQUENCE [LARGE SCALE GENOMIC DNA]</scope>
    <source>
        <strain evidence="16">Zn</strain>
    </source>
</reference>
<dbReference type="InterPro" id="IPR023801">
    <property type="entry name" value="His_deacetylse_dom"/>
</dbReference>
<dbReference type="OrthoDB" id="424012at2759"/>
<evidence type="ECO:0000256" key="2">
    <source>
        <dbReference type="ARBA" id="ARBA00007738"/>
    </source>
</evidence>
<keyword evidence="4 11" id="KW-0678">Repressor</keyword>
<dbReference type="Pfam" id="PF00850">
    <property type="entry name" value="Hist_deacetyl"/>
    <property type="match status" value="1"/>
</dbReference>
<accession>A0A0C3DAR9</accession>
<dbReference type="SUPFAM" id="SSF52768">
    <property type="entry name" value="Arginase/deacetylase"/>
    <property type="match status" value="1"/>
</dbReference>
<dbReference type="EMBL" id="KN832879">
    <property type="protein sequence ID" value="KIM99022.1"/>
    <property type="molecule type" value="Genomic_DNA"/>
</dbReference>
<dbReference type="GO" id="GO:0031934">
    <property type="term" value="C:mating-type region heterochromatin"/>
    <property type="evidence" value="ECO:0007669"/>
    <property type="project" value="EnsemblFungi"/>
</dbReference>
<comment type="subcellular location">
    <subcellularLocation>
        <location evidence="1 11">Nucleus</location>
    </subcellularLocation>
</comment>
<dbReference type="GO" id="GO:0031078">
    <property type="term" value="F:histone H3K14 deacetylase activity, hydrolytic mechanism"/>
    <property type="evidence" value="ECO:0007669"/>
    <property type="project" value="UniProtKB-UniRule"/>
</dbReference>
<dbReference type="GO" id="GO:0140720">
    <property type="term" value="C:subtelomeric heterochromatin"/>
    <property type="evidence" value="ECO:0007669"/>
    <property type="project" value="EnsemblFungi"/>
</dbReference>
<dbReference type="Gene3D" id="3.40.800.20">
    <property type="entry name" value="Histone deacetylase domain"/>
    <property type="match status" value="1"/>
</dbReference>